<evidence type="ECO:0000259" key="1">
    <source>
        <dbReference type="Pfam" id="PF17389"/>
    </source>
</evidence>
<name>A0A2S8STW1_9BACT</name>
<dbReference type="OrthoDB" id="9815108at2"/>
<comment type="caution">
    <text evidence="2">The sequence shown here is derived from an EMBL/GenBank/DDBJ whole genome shotgun (WGS) entry which is preliminary data.</text>
</comment>
<keyword evidence="3" id="KW-1185">Reference proteome</keyword>
<organism evidence="2 3">
    <name type="scientific">Abditibacterium utsteinense</name>
    <dbReference type="NCBI Taxonomy" id="1960156"/>
    <lineage>
        <taxon>Bacteria</taxon>
        <taxon>Pseudomonadati</taxon>
        <taxon>Abditibacteriota</taxon>
        <taxon>Abditibacteriia</taxon>
        <taxon>Abditibacteriales</taxon>
        <taxon>Abditibacteriaceae</taxon>
        <taxon>Abditibacterium</taxon>
    </lineage>
</organism>
<dbReference type="Gene3D" id="2.60.420.10">
    <property type="entry name" value="Maltose phosphorylase, domain 3"/>
    <property type="match status" value="1"/>
</dbReference>
<proteinExistence type="predicted"/>
<dbReference type="SUPFAM" id="SSF48208">
    <property type="entry name" value="Six-hairpin glycosidases"/>
    <property type="match status" value="1"/>
</dbReference>
<dbReference type="InterPro" id="IPR008928">
    <property type="entry name" value="6-hairpin_glycosidase_sf"/>
</dbReference>
<feature type="domain" description="Alpha-L-rhamnosidase six-hairpin glycosidase" evidence="1">
    <location>
        <begin position="157"/>
        <end position="344"/>
    </location>
</feature>
<dbReference type="AlphaFoldDB" id="A0A2S8STW1"/>
<gene>
    <name evidence="2" type="ORF">B1R32_10660</name>
</gene>
<dbReference type="PANTHER" id="PTHR34987:SF6">
    <property type="entry name" value="ALPHA-L-RHAMNOSIDASE SIX-HAIRPIN GLYCOSIDASE DOMAIN-CONTAINING PROTEIN"/>
    <property type="match status" value="1"/>
</dbReference>
<dbReference type="GO" id="GO:0005975">
    <property type="term" value="P:carbohydrate metabolic process"/>
    <property type="evidence" value="ECO:0007669"/>
    <property type="project" value="InterPro"/>
</dbReference>
<dbReference type="Pfam" id="PF17389">
    <property type="entry name" value="Bac_rhamnosid6H"/>
    <property type="match status" value="1"/>
</dbReference>
<reference evidence="2 3" key="1">
    <citation type="journal article" date="2018" name="Syst. Appl. Microbiol.">
        <title>Abditibacterium utsteinense sp. nov., the first cultivated member of candidate phylum FBP, isolated from ice-free Antarctic soil samples.</title>
        <authorList>
            <person name="Tahon G."/>
            <person name="Tytgat B."/>
            <person name="Lebbe L."/>
            <person name="Carlier A."/>
            <person name="Willems A."/>
        </authorList>
    </citation>
    <scope>NUCLEOTIDE SEQUENCE [LARGE SCALE GENOMIC DNA]</scope>
    <source>
        <strain evidence="2 3">LMG 29911</strain>
    </source>
</reference>
<dbReference type="InterPro" id="IPR035396">
    <property type="entry name" value="Bac_rhamnosid6H"/>
</dbReference>
<dbReference type="Gene3D" id="1.50.10.10">
    <property type="match status" value="1"/>
</dbReference>
<sequence>MKNTLALAPIDARTRRFLPATRVLWSHSTKNEGKLLENNWGQALADDVPSCQLNGEGAGVLLDFGRELHGNVQFVVGPIAGNRSVRARLRFGESASEAMGEPNNDHANHDFEIRLAPMSSGEFGLTGFRFARLDLLENAEVPLVAARAVTLEHEPKEIGSFQCSDERLNQIWRVGRETTRLCLQDYIWDGIKRDRLVWMGDLHPEIAVVLKCYGALEIVPQSLDWVRNHTALPAWMNGIGSYSMWWVVLQRDWWMQTADLTYLQSQRAYLLGLLPLLMEQIGENGEISWRGSTFMDWPSSPNQSAVLSGLHALLCWSLESGATLCDALGEGETATKCRHNIEVLRRHAPALPPQSEAAHAGTKQAAALLALTHLADAKVANAQVLSQAPLKSLSTFYGFYTLQARALAGDVTGALDVIRKYWGTMIDLGATTFWEHFELEWAENAGRIDELPQPGKRDIHRECGEYCYVGLRHSFCHGWAAGPTAFLSETVLGAQIIEAGGSVVRVRPQLGDLKWAEGDFPTAFGPIHIRHTKNEAGEIESHIEAPPQVRIER</sequence>
<dbReference type="InterPro" id="IPR012341">
    <property type="entry name" value="6hp_glycosidase-like_sf"/>
</dbReference>
<evidence type="ECO:0000313" key="2">
    <source>
        <dbReference type="EMBL" id="PQV64216.1"/>
    </source>
</evidence>
<protein>
    <submittedName>
        <fullName evidence="2">Alpha-L-rhamnosidase</fullName>
    </submittedName>
</protein>
<dbReference type="EMBL" id="NIGF01000006">
    <property type="protein sequence ID" value="PQV64216.1"/>
    <property type="molecule type" value="Genomic_DNA"/>
</dbReference>
<dbReference type="PANTHER" id="PTHR34987">
    <property type="entry name" value="C, PUTATIVE (AFU_ORTHOLOGUE AFUA_3G02880)-RELATED"/>
    <property type="match status" value="1"/>
</dbReference>
<accession>A0A2S8STW1</accession>
<dbReference type="InParanoid" id="A0A2S8STW1"/>
<dbReference type="Proteomes" id="UP000237684">
    <property type="component" value="Unassembled WGS sequence"/>
</dbReference>
<dbReference type="RefSeq" id="WP_105483356.1">
    <property type="nucleotide sequence ID" value="NZ_NIGF01000006.1"/>
</dbReference>
<evidence type="ECO:0000313" key="3">
    <source>
        <dbReference type="Proteomes" id="UP000237684"/>
    </source>
</evidence>